<dbReference type="Pfam" id="PF11158">
    <property type="entry name" value="DUF2938"/>
    <property type="match status" value="1"/>
</dbReference>
<keyword evidence="1" id="KW-0812">Transmembrane</keyword>
<evidence type="ECO:0000313" key="2">
    <source>
        <dbReference type="EMBL" id="GAA5165786.1"/>
    </source>
</evidence>
<keyword evidence="1" id="KW-1133">Transmembrane helix</keyword>
<dbReference type="RefSeq" id="WP_345532983.1">
    <property type="nucleotide sequence ID" value="NZ_BAABLD010000008.1"/>
</dbReference>
<dbReference type="EMBL" id="BAABLD010000008">
    <property type="protein sequence ID" value="GAA5165786.1"/>
    <property type="molecule type" value="Genomic_DNA"/>
</dbReference>
<feature type="transmembrane region" description="Helical" evidence="1">
    <location>
        <begin position="6"/>
        <end position="28"/>
    </location>
</feature>
<keyword evidence="1" id="KW-0472">Membrane</keyword>
<protein>
    <submittedName>
        <fullName evidence="2">DUF2938 domain-containing protein</fullName>
    </submittedName>
</protein>
<proteinExistence type="predicted"/>
<organism evidence="2 3">
    <name type="scientific">Viridibacterium curvum</name>
    <dbReference type="NCBI Taxonomy" id="1101404"/>
    <lineage>
        <taxon>Bacteria</taxon>
        <taxon>Pseudomonadati</taxon>
        <taxon>Pseudomonadota</taxon>
        <taxon>Betaproteobacteria</taxon>
        <taxon>Rhodocyclales</taxon>
        <taxon>Rhodocyclaceae</taxon>
        <taxon>Viridibacterium</taxon>
    </lineage>
</organism>
<keyword evidence="3" id="KW-1185">Reference proteome</keyword>
<evidence type="ECO:0000256" key="1">
    <source>
        <dbReference type="SAM" id="Phobius"/>
    </source>
</evidence>
<feature type="transmembrane region" description="Helical" evidence="1">
    <location>
        <begin position="71"/>
        <end position="96"/>
    </location>
</feature>
<dbReference type="InterPro" id="IPR021329">
    <property type="entry name" value="DUF2938"/>
</dbReference>
<accession>A0ABP9QQC4</accession>
<feature type="transmembrane region" description="Helical" evidence="1">
    <location>
        <begin position="141"/>
        <end position="164"/>
    </location>
</feature>
<reference evidence="3" key="1">
    <citation type="journal article" date="2019" name="Int. J. Syst. Evol. Microbiol.">
        <title>The Global Catalogue of Microorganisms (GCM) 10K type strain sequencing project: providing services to taxonomists for standard genome sequencing and annotation.</title>
        <authorList>
            <consortium name="The Broad Institute Genomics Platform"/>
            <consortium name="The Broad Institute Genome Sequencing Center for Infectious Disease"/>
            <person name="Wu L."/>
            <person name="Ma J."/>
        </authorList>
    </citation>
    <scope>NUCLEOTIDE SEQUENCE [LARGE SCALE GENOMIC DNA]</scope>
    <source>
        <strain evidence="3">JCM 18715</strain>
    </source>
</reference>
<name>A0ABP9QQC4_9RHOO</name>
<gene>
    <name evidence="2" type="ORF">GCM10025770_21860</name>
</gene>
<feature type="transmembrane region" description="Helical" evidence="1">
    <location>
        <begin position="102"/>
        <end position="120"/>
    </location>
</feature>
<sequence length="171" mass="18121">MESLGHILTNTLLIGIGATAITDLWALLRRRLLGVALPDYGLVGRWFAHMPRGHFRHEAIARVEAVAGESLIGWAAHYLTGMAFAALLVALCGPAWLQSPRLASALLFGLVTVAAPFLLMQPGMGAGIAASRTPRPNAARLQSLITHAVFGCGLYASALLIRVITDFTPAS</sequence>
<comment type="caution">
    <text evidence="2">The sequence shown here is derived from an EMBL/GenBank/DDBJ whole genome shotgun (WGS) entry which is preliminary data.</text>
</comment>
<evidence type="ECO:0000313" key="3">
    <source>
        <dbReference type="Proteomes" id="UP001500547"/>
    </source>
</evidence>
<dbReference type="Proteomes" id="UP001500547">
    <property type="component" value="Unassembled WGS sequence"/>
</dbReference>